<sequence>MKKVFLLFSFLSIAAFTVKAQDTVKTTPDAPLVIYGSVDTYYKYDFSDKGSQIPTSFASDHNSVSIGMIDLGLKKKVGKAAFVGELSFGPRGQAQSIPNGPGGDSFHIQNLYVSYDLTDKLNLTGGYMATFVGYEVIAPTGNFNYSTSYLFTNGPFQNPGVKLTYAFSDKVSLMAGVFNDVWNYYSSVKKVNTFGSQLFVSPAKGWTAYLNVATGKQSGTEFDLTTAYQLTDAFKLGLNAATYSAPGDNTGGFSGVALYPQIAVAKTVTLGLRGEYFKTKANSSEVTYAPAPGASVTAVTFTANIKAGPLTFIPEVRFDHGSKAGYIVPATTGTSAYQVGFYNHDGNPSKSAAQVLVAAVYAF</sequence>
<feature type="chain" id="PRO_5016274257" evidence="1">
    <location>
        <begin position="21"/>
        <end position="363"/>
    </location>
</feature>
<dbReference type="Proteomes" id="UP000245678">
    <property type="component" value="Unassembled WGS sequence"/>
</dbReference>
<evidence type="ECO:0000313" key="2">
    <source>
        <dbReference type="EMBL" id="PWK79656.1"/>
    </source>
</evidence>
<keyword evidence="3" id="KW-1185">Reference proteome</keyword>
<reference evidence="2 3" key="1">
    <citation type="submission" date="2018-05" db="EMBL/GenBank/DDBJ databases">
        <title>Genomic Encyclopedia of Archaeal and Bacterial Type Strains, Phase II (KMG-II): from individual species to whole genera.</title>
        <authorList>
            <person name="Goeker M."/>
        </authorList>
    </citation>
    <scope>NUCLEOTIDE SEQUENCE [LARGE SCALE GENOMIC DNA]</scope>
    <source>
        <strain evidence="2 3">DSM 19975</strain>
    </source>
</reference>
<accession>A0A316HGM4</accession>
<dbReference type="Pfam" id="PF07642">
    <property type="entry name" value="BBP2"/>
    <property type="match status" value="1"/>
</dbReference>
<dbReference type="SUPFAM" id="SSF56935">
    <property type="entry name" value="Porins"/>
    <property type="match status" value="1"/>
</dbReference>
<dbReference type="AlphaFoldDB" id="A0A316HGM4"/>
<dbReference type="InterPro" id="IPR011486">
    <property type="entry name" value="BBP2"/>
</dbReference>
<dbReference type="InterPro" id="IPR023614">
    <property type="entry name" value="Porin_dom_sf"/>
</dbReference>
<dbReference type="RefSeq" id="WP_109605457.1">
    <property type="nucleotide sequence ID" value="NZ_QGHA01000001.1"/>
</dbReference>
<keyword evidence="1" id="KW-0732">Signal</keyword>
<dbReference type="EMBL" id="QGHA01000001">
    <property type="protein sequence ID" value="PWK79656.1"/>
    <property type="molecule type" value="Genomic_DNA"/>
</dbReference>
<evidence type="ECO:0000256" key="1">
    <source>
        <dbReference type="SAM" id="SignalP"/>
    </source>
</evidence>
<gene>
    <name evidence="2" type="ORF">LX99_00114</name>
</gene>
<protein>
    <submittedName>
        <fullName evidence="2">Putative OmpL-like beta-barrel porin-2</fullName>
    </submittedName>
</protein>
<feature type="signal peptide" evidence="1">
    <location>
        <begin position="1"/>
        <end position="20"/>
    </location>
</feature>
<comment type="caution">
    <text evidence="2">The sequence shown here is derived from an EMBL/GenBank/DDBJ whole genome shotgun (WGS) entry which is preliminary data.</text>
</comment>
<organism evidence="2 3">
    <name type="scientific">Mucilaginibacter oryzae</name>
    <dbReference type="NCBI Taxonomy" id="468058"/>
    <lineage>
        <taxon>Bacteria</taxon>
        <taxon>Pseudomonadati</taxon>
        <taxon>Bacteroidota</taxon>
        <taxon>Sphingobacteriia</taxon>
        <taxon>Sphingobacteriales</taxon>
        <taxon>Sphingobacteriaceae</taxon>
        <taxon>Mucilaginibacter</taxon>
    </lineage>
</organism>
<name>A0A316HGM4_9SPHI</name>
<evidence type="ECO:0000313" key="3">
    <source>
        <dbReference type="Proteomes" id="UP000245678"/>
    </source>
</evidence>
<dbReference type="Gene3D" id="2.40.160.10">
    <property type="entry name" value="Porin"/>
    <property type="match status" value="1"/>
</dbReference>
<proteinExistence type="predicted"/>